<feature type="compositionally biased region" description="Acidic residues" evidence="5">
    <location>
        <begin position="414"/>
        <end position="429"/>
    </location>
</feature>
<dbReference type="Pfam" id="PF00400">
    <property type="entry name" value="WD40"/>
    <property type="match status" value="2"/>
</dbReference>
<sequence length="459" mass="49877">MSSPAPVPFHTIRTHSSPLASLHFSASPPNSHLYAGDQDGWISVLDLKVRRVIAFWKGHEGGVLGLGEWQGGLISHGRDNVIHFYEPLKRPYIPIPTSSTPDPKSYQPSIKRSLPTNALNFCRFSLVAIPAHTVTSVDKKQKEAVMAVPSLVDSELVDIYHIPSLKRLHASINFSSKPPPQTPTNVDLPGTSRTGLIMSLHLFHPPPTSFCADGEERSLGLVIAYEDGRVELLSAPLSSLDTPYDAKMTASTSTSKGMSTNPWKLRWCGKGHNEAIMASAVDSLGRRGWSVSADHRLVRYEFDLVWQRKCKKDDENVMKPYATKQIGNSSIAVSADGKVVAVGGWDGKIRLFSAATSKPLGTLVSHRETVHALAFAHLAFSPSQPITLADNETSSAETETAITETTTEYPESTVDLEDGDDSDADDDVDSIPPRERWLASGGKDGKVALWGLMDFSATG</sequence>
<dbReference type="InterPro" id="IPR015943">
    <property type="entry name" value="WD40/YVTN_repeat-like_dom_sf"/>
</dbReference>
<evidence type="ECO:0000256" key="1">
    <source>
        <dbReference type="ARBA" id="ARBA00022574"/>
    </source>
</evidence>
<protein>
    <recommendedName>
        <fullName evidence="4">ASTRA-associated protein 1</fullName>
    </recommendedName>
</protein>
<feature type="compositionally biased region" description="Low complexity" evidence="5">
    <location>
        <begin position="392"/>
        <end position="408"/>
    </location>
</feature>
<dbReference type="SUPFAM" id="SSF50978">
    <property type="entry name" value="WD40 repeat-like"/>
    <property type="match status" value="1"/>
</dbReference>
<dbReference type="AlphaFoldDB" id="A0A0D0VHX1"/>
<evidence type="ECO:0000256" key="2">
    <source>
        <dbReference type="ARBA" id="ARBA00022737"/>
    </source>
</evidence>
<dbReference type="OrthoDB" id="7668193at2759"/>
<dbReference type="InterPro" id="IPR036322">
    <property type="entry name" value="WD40_repeat_dom_sf"/>
</dbReference>
<dbReference type="InterPro" id="IPR001680">
    <property type="entry name" value="WD40_rpt"/>
</dbReference>
<keyword evidence="1" id="KW-0853">WD repeat</keyword>
<evidence type="ECO:0000256" key="4">
    <source>
        <dbReference type="ARBA" id="ARBA00040563"/>
    </source>
</evidence>
<name>A0A0D0VHX1_CRYGA</name>
<dbReference type="PANTHER" id="PTHR19854:SF1">
    <property type="entry name" value="GUANINE NUCLEOTIDE-BINDING PROTEIN SUBUNIT BETA-LIKE PROTEIN 1"/>
    <property type="match status" value="1"/>
</dbReference>
<dbReference type="HOGENOM" id="CLU_041940_0_2_1"/>
<comment type="similarity">
    <text evidence="3">Belongs to the WD repeat ASA1 family.</text>
</comment>
<proteinExistence type="inferred from homology"/>
<accession>A0A0D0VHX1</accession>
<evidence type="ECO:0000256" key="3">
    <source>
        <dbReference type="ARBA" id="ARBA00037931"/>
    </source>
</evidence>
<dbReference type="Gene3D" id="2.130.10.10">
    <property type="entry name" value="YVTN repeat-like/Quinoprotein amine dehydrogenase"/>
    <property type="match status" value="2"/>
</dbReference>
<evidence type="ECO:0000313" key="6">
    <source>
        <dbReference type="EMBL" id="KIR44440.1"/>
    </source>
</evidence>
<feature type="region of interest" description="Disordered" evidence="5">
    <location>
        <begin position="389"/>
        <end position="441"/>
    </location>
</feature>
<gene>
    <name evidence="6" type="ORF">I312_06376</name>
</gene>
<dbReference type="PANTHER" id="PTHR19854">
    <property type="entry name" value="TRANSDUCIN BETA-LIKE 3"/>
    <property type="match status" value="1"/>
</dbReference>
<dbReference type="SMART" id="SM00320">
    <property type="entry name" value="WD40"/>
    <property type="match status" value="4"/>
</dbReference>
<reference evidence="6" key="1">
    <citation type="submission" date="2015-01" db="EMBL/GenBank/DDBJ databases">
        <title>The Genome Sequence of Cryptococcus gattii CA1280.</title>
        <authorList>
            <consortium name="The Broad Institute Genomics Platform"/>
            <person name="Cuomo C."/>
            <person name="Litvintseva A."/>
            <person name="Chen Y."/>
            <person name="Heitman J."/>
            <person name="Sun S."/>
            <person name="Springer D."/>
            <person name="Dromer F."/>
            <person name="Young S."/>
            <person name="Zeng Q."/>
            <person name="Gargeya S."/>
            <person name="Abouelleil A."/>
            <person name="Alvarado L."/>
            <person name="Chapman S.B."/>
            <person name="Gainer-Dewar J."/>
            <person name="Goldberg J."/>
            <person name="Griggs A."/>
            <person name="Gujja S."/>
            <person name="Hansen M."/>
            <person name="Howarth C."/>
            <person name="Imamovic A."/>
            <person name="Larimer J."/>
            <person name="Murphy C."/>
            <person name="Naylor J."/>
            <person name="Pearson M."/>
            <person name="Priest M."/>
            <person name="Roberts A."/>
            <person name="Saif S."/>
            <person name="Shea T."/>
            <person name="Sykes S."/>
            <person name="Wortman J."/>
            <person name="Nusbaum C."/>
            <person name="Birren B."/>
        </authorList>
    </citation>
    <scope>NUCLEOTIDE SEQUENCE [LARGE SCALE GENOMIC DNA]</scope>
    <source>
        <strain evidence="6">CA1280</strain>
    </source>
</reference>
<evidence type="ECO:0000256" key="5">
    <source>
        <dbReference type="SAM" id="MobiDB-lite"/>
    </source>
</evidence>
<organism evidence="6">
    <name type="scientific">Cryptococcus bacillisporus CA1280</name>
    <dbReference type="NCBI Taxonomy" id="1296109"/>
    <lineage>
        <taxon>Eukaryota</taxon>
        <taxon>Fungi</taxon>
        <taxon>Dikarya</taxon>
        <taxon>Basidiomycota</taxon>
        <taxon>Agaricomycotina</taxon>
        <taxon>Tremellomycetes</taxon>
        <taxon>Tremellales</taxon>
        <taxon>Cryptococcaceae</taxon>
        <taxon>Cryptococcus</taxon>
        <taxon>Cryptococcus gattii species complex</taxon>
    </lineage>
</organism>
<keyword evidence="2" id="KW-0677">Repeat</keyword>
<dbReference type="EMBL" id="KN848000">
    <property type="protein sequence ID" value="KIR44440.1"/>
    <property type="molecule type" value="Genomic_DNA"/>
</dbReference>